<gene>
    <name evidence="4" type="ORF">PCS_03510</name>
</gene>
<keyword evidence="2" id="KW-0732">Signal</keyword>
<feature type="domain" description="Isochorismatase-like" evidence="3">
    <location>
        <begin position="64"/>
        <end position="200"/>
    </location>
</feature>
<sequence>MPRSYLPLSALLAVSALALLSVTTPGNAQSADTGLERSVIELWNTCTVPRPPELKPVELDPKTTAYLVLDIEELTCNESSRPRCLKAVPGIAAFLAKARAAKMPVFYSLTRRGTPETILSPVKPRPDEPVVQASVDKFVGTDLEKILREKGVKTVVVTGTAANGAVLHTAVGAAIRGFDVIVPVDGMPGTTLYEEQYTAYHIVAAPGVRDRSLLTRFGLMTIK</sequence>
<evidence type="ECO:0000259" key="3">
    <source>
        <dbReference type="Pfam" id="PF00857"/>
    </source>
</evidence>
<evidence type="ECO:0000256" key="1">
    <source>
        <dbReference type="ARBA" id="ARBA00022801"/>
    </source>
</evidence>
<dbReference type="InterPro" id="IPR000868">
    <property type="entry name" value="Isochorismatase-like_dom"/>
</dbReference>
<proteinExistence type="predicted"/>
<evidence type="ECO:0000313" key="5">
    <source>
        <dbReference type="Proteomes" id="UP000011922"/>
    </source>
</evidence>
<name>M5Q0H5_DESAF</name>
<dbReference type="Gene3D" id="3.40.50.850">
    <property type="entry name" value="Isochorismatase-like"/>
    <property type="match status" value="1"/>
</dbReference>
<accession>M5Q0H5</accession>
<dbReference type="PANTHER" id="PTHR43540">
    <property type="entry name" value="PEROXYUREIDOACRYLATE/UREIDOACRYLATE AMIDOHYDROLASE-RELATED"/>
    <property type="match status" value="1"/>
</dbReference>
<dbReference type="PATRIC" id="fig|1262666.3.peg.3573"/>
<dbReference type="AlphaFoldDB" id="M5Q0H5"/>
<dbReference type="Pfam" id="PF00857">
    <property type="entry name" value="Isochorismatase"/>
    <property type="match status" value="1"/>
</dbReference>
<feature type="signal peptide" evidence="2">
    <location>
        <begin position="1"/>
        <end position="30"/>
    </location>
</feature>
<dbReference type="Proteomes" id="UP000011922">
    <property type="component" value="Unassembled WGS sequence"/>
</dbReference>
<keyword evidence="1" id="KW-0378">Hydrolase</keyword>
<evidence type="ECO:0000313" key="4">
    <source>
        <dbReference type="EMBL" id="EMG35683.1"/>
    </source>
</evidence>
<feature type="chain" id="PRO_5004069671" evidence="2">
    <location>
        <begin position="31"/>
        <end position="223"/>
    </location>
</feature>
<reference evidence="4 5" key="1">
    <citation type="journal article" date="2013" name="Genome Announc.">
        <title>Draft Genome Sequence for Desulfovibrio africanus Strain PCS.</title>
        <authorList>
            <person name="Brown S.D."/>
            <person name="Utturkar S.M."/>
            <person name="Arkin A.P."/>
            <person name="Deutschbauer A.M."/>
            <person name="Elias D.A."/>
            <person name="Hazen T.C."/>
            <person name="Chakraborty R."/>
        </authorList>
    </citation>
    <scope>NUCLEOTIDE SEQUENCE [LARGE SCALE GENOMIC DNA]</scope>
    <source>
        <strain evidence="4 5">PCS</strain>
    </source>
</reference>
<dbReference type="PANTHER" id="PTHR43540:SF6">
    <property type="entry name" value="ISOCHORISMATASE-LIKE DOMAIN-CONTAINING PROTEIN"/>
    <property type="match status" value="1"/>
</dbReference>
<protein>
    <submittedName>
        <fullName evidence="4">Nicotinamidase-like amidase</fullName>
    </submittedName>
</protein>
<organism evidence="4 5">
    <name type="scientific">Desulfocurvibacter africanus PCS</name>
    <dbReference type="NCBI Taxonomy" id="1262666"/>
    <lineage>
        <taxon>Bacteria</taxon>
        <taxon>Pseudomonadati</taxon>
        <taxon>Thermodesulfobacteriota</taxon>
        <taxon>Desulfovibrionia</taxon>
        <taxon>Desulfovibrionales</taxon>
        <taxon>Desulfovibrionaceae</taxon>
        <taxon>Desulfocurvibacter</taxon>
    </lineage>
</organism>
<dbReference type="OrthoDB" id="8348970at2"/>
<dbReference type="CDD" id="cd00431">
    <property type="entry name" value="cysteine_hydrolases"/>
    <property type="match status" value="1"/>
</dbReference>
<dbReference type="EMBL" id="AOSV01000040">
    <property type="protein sequence ID" value="EMG35683.1"/>
    <property type="molecule type" value="Genomic_DNA"/>
</dbReference>
<evidence type="ECO:0000256" key="2">
    <source>
        <dbReference type="SAM" id="SignalP"/>
    </source>
</evidence>
<dbReference type="InterPro" id="IPR050272">
    <property type="entry name" value="Isochorismatase-like_hydrls"/>
</dbReference>
<dbReference type="GO" id="GO:0016787">
    <property type="term" value="F:hydrolase activity"/>
    <property type="evidence" value="ECO:0007669"/>
    <property type="project" value="UniProtKB-KW"/>
</dbReference>
<dbReference type="InterPro" id="IPR036380">
    <property type="entry name" value="Isochorismatase-like_sf"/>
</dbReference>
<comment type="caution">
    <text evidence="4">The sequence shown here is derived from an EMBL/GenBank/DDBJ whole genome shotgun (WGS) entry which is preliminary data.</text>
</comment>
<dbReference type="SUPFAM" id="SSF52499">
    <property type="entry name" value="Isochorismatase-like hydrolases"/>
    <property type="match status" value="1"/>
</dbReference>
<dbReference type="RefSeq" id="WP_005989627.1">
    <property type="nucleotide sequence ID" value="NZ_AOSV01000040.1"/>
</dbReference>